<evidence type="ECO:0000313" key="1">
    <source>
        <dbReference type="EMBL" id="KAG8093479.1"/>
    </source>
</evidence>
<name>A0A8J6BRX1_ZIZPA</name>
<dbReference type="Proteomes" id="UP000729402">
    <property type="component" value="Unassembled WGS sequence"/>
</dbReference>
<sequence length="332" mass="37089">MPPATTAAAFSKPARLMESFVPFRDILCDNYEPNILHSSQQIHVHRPCGLPALLHNGSMMGTNNGFEAVKVRDDRMVLNSKIMNLQKKWNEYCLRLAPRSPEDQQRSLQAISTLYWCSRLPADKEKTANPSKDSKAFENLVQYLLHIPTQLQDRGVQCQHGNLSNLDRNDRHASPSSAAPVATDLVLGTPHESSSKGSSYACCKHVDDSESSIHLAPKMVGDLNLKHPQLSDWGDSNFRGKTVTDCIVEQLIKKHNIDRADCLVQDSLSDAIETGRLHGNLETCKAFSTLKEQLATTTTTTTTGQCYARDLDPNPVRHRACMFLIIYYASRR</sequence>
<reference evidence="1" key="1">
    <citation type="journal article" date="2021" name="bioRxiv">
        <title>Whole Genome Assembly and Annotation of Northern Wild Rice, Zizania palustris L., Supports a Whole Genome Duplication in the Zizania Genus.</title>
        <authorList>
            <person name="Haas M."/>
            <person name="Kono T."/>
            <person name="Macchietto M."/>
            <person name="Millas R."/>
            <person name="McGilp L."/>
            <person name="Shao M."/>
            <person name="Duquette J."/>
            <person name="Hirsch C.N."/>
            <person name="Kimball J."/>
        </authorList>
    </citation>
    <scope>NUCLEOTIDE SEQUENCE</scope>
    <source>
        <tissue evidence="1">Fresh leaf tissue</tissue>
    </source>
</reference>
<proteinExistence type="predicted"/>
<organism evidence="1 2">
    <name type="scientific">Zizania palustris</name>
    <name type="common">Northern wild rice</name>
    <dbReference type="NCBI Taxonomy" id="103762"/>
    <lineage>
        <taxon>Eukaryota</taxon>
        <taxon>Viridiplantae</taxon>
        <taxon>Streptophyta</taxon>
        <taxon>Embryophyta</taxon>
        <taxon>Tracheophyta</taxon>
        <taxon>Spermatophyta</taxon>
        <taxon>Magnoliopsida</taxon>
        <taxon>Liliopsida</taxon>
        <taxon>Poales</taxon>
        <taxon>Poaceae</taxon>
        <taxon>BOP clade</taxon>
        <taxon>Oryzoideae</taxon>
        <taxon>Oryzeae</taxon>
        <taxon>Zizaniinae</taxon>
        <taxon>Zizania</taxon>
    </lineage>
</organism>
<dbReference type="AlphaFoldDB" id="A0A8J6BRX1"/>
<dbReference type="OrthoDB" id="1723324at2759"/>
<dbReference type="EMBL" id="JAAALK010000080">
    <property type="protein sequence ID" value="KAG8093479.1"/>
    <property type="molecule type" value="Genomic_DNA"/>
</dbReference>
<comment type="caution">
    <text evidence="1">The sequence shown here is derived from an EMBL/GenBank/DDBJ whole genome shotgun (WGS) entry which is preliminary data.</text>
</comment>
<accession>A0A8J6BRX1</accession>
<protein>
    <submittedName>
        <fullName evidence="1">Uncharacterized protein</fullName>
    </submittedName>
</protein>
<evidence type="ECO:0000313" key="2">
    <source>
        <dbReference type="Proteomes" id="UP000729402"/>
    </source>
</evidence>
<reference evidence="1" key="2">
    <citation type="submission" date="2021-02" db="EMBL/GenBank/DDBJ databases">
        <authorList>
            <person name="Kimball J.A."/>
            <person name="Haas M.W."/>
            <person name="Macchietto M."/>
            <person name="Kono T."/>
            <person name="Duquette J."/>
            <person name="Shao M."/>
        </authorList>
    </citation>
    <scope>NUCLEOTIDE SEQUENCE</scope>
    <source>
        <tissue evidence="1">Fresh leaf tissue</tissue>
    </source>
</reference>
<gene>
    <name evidence="1" type="ORF">GUJ93_ZPchr0012g20840</name>
</gene>
<keyword evidence="2" id="KW-1185">Reference proteome</keyword>